<dbReference type="InterPro" id="IPR005537">
    <property type="entry name" value="RAMP_III_fam"/>
</dbReference>
<dbReference type="GO" id="GO:0051607">
    <property type="term" value="P:defense response to virus"/>
    <property type="evidence" value="ECO:0007669"/>
    <property type="project" value="UniProtKB-KW"/>
</dbReference>
<dbReference type="OrthoDB" id="42733at2157"/>
<keyword evidence="4" id="KW-1185">Reference proteome</keyword>
<reference evidence="3 4" key="1">
    <citation type="submission" date="2018-05" db="EMBL/GenBank/DDBJ databases">
        <title>Complete Genome Sequences of Extremely Thermoacidophilic, Metal-Mobilizing Type-Strain Members of the Archaeal Family Sulfolobaceae: Acidianus brierleyi DSM-1651T, Acidianus sulfidivorans DSM-18786T, Metallosphaera hakonensis DSM-7519T, and Metallosphaera prunae DSM-10039T.</title>
        <authorList>
            <person name="Counts J.A."/>
            <person name="Kelly R.M."/>
        </authorList>
    </citation>
    <scope>NUCLEOTIDE SEQUENCE [LARGE SCALE GENOMIC DNA]</scope>
    <source>
        <strain evidence="3 4">JP7</strain>
    </source>
</reference>
<protein>
    <recommendedName>
        <fullName evidence="2">CRISPR type III-associated protein domain-containing protein</fullName>
    </recommendedName>
</protein>
<sequence length="197" mass="22061">MTRVTYTNTLKVNNLRGHIESGKSFVDLSAMYIPYCNDEGTKIYVISGSSLKGIIRRNVKILQCDSSFLGSEFNPNKKSGTSPDNQSKMSKVIIGWGYIRDEIEKLEKKVRYGIMIDKYLGIVKERALYSYEILPGSLKINFDIVELSSLTENEKSCLAKAILLMKYSTIGWGGSKGIGIVEEVILDDRLQSVLGKK</sequence>
<name>A0A2U9IPZ3_9CREN</name>
<keyword evidence="1" id="KW-0051">Antiviral defense</keyword>
<dbReference type="KEGG" id="asul:DFR86_11425"/>
<evidence type="ECO:0000259" key="2">
    <source>
        <dbReference type="Pfam" id="PF03787"/>
    </source>
</evidence>
<evidence type="ECO:0000313" key="4">
    <source>
        <dbReference type="Proteomes" id="UP000248410"/>
    </source>
</evidence>
<dbReference type="Pfam" id="PF03787">
    <property type="entry name" value="RAMPs"/>
    <property type="match status" value="1"/>
</dbReference>
<evidence type="ECO:0000313" key="3">
    <source>
        <dbReference type="EMBL" id="AWR98085.1"/>
    </source>
</evidence>
<organism evidence="3 4">
    <name type="scientific">Acidianus sulfidivorans JP7</name>
    <dbReference type="NCBI Taxonomy" id="619593"/>
    <lineage>
        <taxon>Archaea</taxon>
        <taxon>Thermoproteota</taxon>
        <taxon>Thermoprotei</taxon>
        <taxon>Sulfolobales</taxon>
        <taxon>Sulfolobaceae</taxon>
        <taxon>Acidianus</taxon>
    </lineage>
</organism>
<dbReference type="Proteomes" id="UP000248410">
    <property type="component" value="Chromosome"/>
</dbReference>
<proteinExistence type="predicted"/>
<evidence type="ECO:0000256" key="1">
    <source>
        <dbReference type="ARBA" id="ARBA00023118"/>
    </source>
</evidence>
<dbReference type="EMBL" id="CP029288">
    <property type="protein sequence ID" value="AWR98085.1"/>
    <property type="molecule type" value="Genomic_DNA"/>
</dbReference>
<feature type="domain" description="CRISPR type III-associated protein" evidence="2">
    <location>
        <begin position="38"/>
        <end position="180"/>
    </location>
</feature>
<dbReference type="AlphaFoldDB" id="A0A2U9IPZ3"/>
<dbReference type="RefSeq" id="WP_110380975.1">
    <property type="nucleotide sequence ID" value="NZ_CP029288.2"/>
</dbReference>
<gene>
    <name evidence="3" type="ORF">DFR86_11425</name>
</gene>
<accession>A0A2U9IPZ3</accession>
<dbReference type="GeneID" id="36838588"/>